<evidence type="ECO:0000256" key="4">
    <source>
        <dbReference type="ARBA" id="ARBA00022525"/>
    </source>
</evidence>
<dbReference type="SMART" id="SM00710">
    <property type="entry name" value="PbH1"/>
    <property type="match status" value="8"/>
</dbReference>
<dbReference type="InterPro" id="IPR006626">
    <property type="entry name" value="PbH1"/>
</dbReference>
<evidence type="ECO:0008006" key="12">
    <source>
        <dbReference type="Google" id="ProtNLM"/>
    </source>
</evidence>
<evidence type="ECO:0000256" key="1">
    <source>
        <dbReference type="ARBA" id="ARBA00004196"/>
    </source>
</evidence>
<keyword evidence="7" id="KW-0998">Cell outer membrane</keyword>
<keyword evidence="6" id="KW-0472">Membrane</keyword>
<evidence type="ECO:0000256" key="3">
    <source>
        <dbReference type="ARBA" id="ARBA00004613"/>
    </source>
</evidence>
<reference evidence="10 11" key="1">
    <citation type="journal article" date="2021" name="ISME Commun">
        <title>Automated analysis of genomic sequences facilitates high-throughput and comprehensive description of bacteria.</title>
        <authorList>
            <person name="Hitch T.C.A."/>
        </authorList>
    </citation>
    <scope>NUCLEOTIDE SEQUENCE [LARGE SCALE GENOMIC DNA]</scope>
    <source>
        <strain evidence="10 11">H2_18</strain>
    </source>
</reference>
<feature type="compositionally biased region" description="Acidic residues" evidence="8">
    <location>
        <begin position="51"/>
        <end position="67"/>
    </location>
</feature>
<keyword evidence="11" id="KW-1185">Reference proteome</keyword>
<gene>
    <name evidence="10" type="ORF">OCV51_05440</name>
</gene>
<comment type="caution">
    <text evidence="10">The sequence shown here is derived from an EMBL/GenBank/DDBJ whole genome shotgun (WGS) entry which is preliminary data.</text>
</comment>
<evidence type="ECO:0000256" key="9">
    <source>
        <dbReference type="SAM" id="SignalP"/>
    </source>
</evidence>
<dbReference type="SUPFAM" id="SSF51126">
    <property type="entry name" value="Pectin lyase-like"/>
    <property type="match status" value="1"/>
</dbReference>
<protein>
    <recommendedName>
        <fullName evidence="12">Right handed beta helix domain-containing protein</fullName>
    </recommendedName>
</protein>
<dbReference type="RefSeq" id="WP_059066594.1">
    <property type="nucleotide sequence ID" value="NZ_JAOQJX010000005.1"/>
</dbReference>
<evidence type="ECO:0000313" key="11">
    <source>
        <dbReference type="Proteomes" id="UP001652394"/>
    </source>
</evidence>
<feature type="compositionally biased region" description="Basic and acidic residues" evidence="8">
    <location>
        <begin position="72"/>
        <end position="90"/>
    </location>
</feature>
<dbReference type="InterPro" id="IPR011050">
    <property type="entry name" value="Pectin_lyase_fold/virulence"/>
</dbReference>
<keyword evidence="4" id="KW-0964">Secreted</keyword>
<organism evidence="10 11">
    <name type="scientific">Faecalicatena acetigenes</name>
    <dbReference type="NCBI Taxonomy" id="2981790"/>
    <lineage>
        <taxon>Bacteria</taxon>
        <taxon>Bacillati</taxon>
        <taxon>Bacillota</taxon>
        <taxon>Clostridia</taxon>
        <taxon>Lachnospirales</taxon>
        <taxon>Lachnospiraceae</taxon>
        <taxon>Faecalicatena</taxon>
    </lineage>
</organism>
<evidence type="ECO:0000256" key="6">
    <source>
        <dbReference type="ARBA" id="ARBA00023136"/>
    </source>
</evidence>
<sequence>MRLVKGVTAGFLTLTMALSLMPQIVFAEETTDSHLQYDVTQESSGEKTEEYDVTQEGGETDPEEQDVTQESSEEKAEALKSEAIGTEEKAQNPPVAYSAKVNTAASWGDLKTAIEGASVDTTISISGRIVKSSSDERITIPAGVEITLAGTDAVIVRPSTSDVGEFYVGDNGRLTLQGNYVIEADMYDQGKGTLAHANFVEVSENGIFSLDGSLKANTSDGFFNGRYGVKGLIYCQGQMRMSEQASISGWTVYDTTSRADSRNAAVVLDGAKASFVMDGGEITGNYNVGSNAVAGAAVQVHNGASFVMNNGNIHDNGVIAKPKDNVHYGAGVFVYGENSSFKMTGGAIQSNDGMVGAGVYVYGSLNGKASFEMTGGKIDDNSITNVGKYACDGGGIYAKYAKVDILGKENAKISISNNGTKDFGTEYNSAQSSGGGIYAEKSTVNLNYVVIDHNTACGNNTQGGAGIWTKDSDVTIKGGSISNNQGGKYNQNVYGGALRIEGTGNVRVEAVTFENNRVSPESDYQWNVGHGGAIMMNGEDTLVLQDCVIKGNHASGSGGGIYANQGVTEIKGSTVIEGNTCNSKGL</sequence>
<accession>A0ABT2TAU8</accession>
<keyword evidence="5 9" id="KW-0732">Signal</keyword>
<feature type="region of interest" description="Disordered" evidence="8">
    <location>
        <begin position="37"/>
        <end position="93"/>
    </location>
</feature>
<comment type="subcellular location">
    <subcellularLocation>
        <location evidence="1">Cell envelope</location>
    </subcellularLocation>
    <subcellularLocation>
        <location evidence="2">Cell outer membrane</location>
    </subcellularLocation>
    <subcellularLocation>
        <location evidence="3">Secreted</location>
    </subcellularLocation>
</comment>
<dbReference type="EMBL" id="JAOQJX010000005">
    <property type="protein sequence ID" value="MCU6747096.1"/>
    <property type="molecule type" value="Genomic_DNA"/>
</dbReference>
<dbReference type="Gene3D" id="2.160.20.20">
    <property type="match status" value="1"/>
</dbReference>
<proteinExistence type="predicted"/>
<evidence type="ECO:0000256" key="2">
    <source>
        <dbReference type="ARBA" id="ARBA00004442"/>
    </source>
</evidence>
<evidence type="ECO:0000256" key="8">
    <source>
        <dbReference type="SAM" id="MobiDB-lite"/>
    </source>
</evidence>
<evidence type="ECO:0000313" key="10">
    <source>
        <dbReference type="EMBL" id="MCU6747096.1"/>
    </source>
</evidence>
<evidence type="ECO:0000256" key="7">
    <source>
        <dbReference type="ARBA" id="ARBA00023237"/>
    </source>
</evidence>
<dbReference type="Pfam" id="PF02415">
    <property type="entry name" value="Chlam_PMP"/>
    <property type="match status" value="1"/>
</dbReference>
<dbReference type="Proteomes" id="UP001652394">
    <property type="component" value="Unassembled WGS sequence"/>
</dbReference>
<name>A0ABT2TAU8_9FIRM</name>
<dbReference type="InterPro" id="IPR003368">
    <property type="entry name" value="POMP_repeat"/>
</dbReference>
<evidence type="ECO:0000256" key="5">
    <source>
        <dbReference type="ARBA" id="ARBA00022729"/>
    </source>
</evidence>
<feature type="signal peptide" evidence="9">
    <location>
        <begin position="1"/>
        <end position="27"/>
    </location>
</feature>
<dbReference type="InterPro" id="IPR012332">
    <property type="entry name" value="Autotransporter_pectin_lyase_C"/>
</dbReference>
<feature type="chain" id="PRO_5046035317" description="Right handed beta helix domain-containing protein" evidence="9">
    <location>
        <begin position="28"/>
        <end position="586"/>
    </location>
</feature>